<accession>A0AA46X6A6</accession>
<dbReference type="SUPFAM" id="SSF51206">
    <property type="entry name" value="cAMP-binding domain-like"/>
    <property type="match status" value="1"/>
</dbReference>
<evidence type="ECO:0000313" key="7">
    <source>
        <dbReference type="Proteomes" id="UP001164244"/>
    </source>
</evidence>
<dbReference type="EMBL" id="CP110418">
    <property type="protein sequence ID" value="UZG50616.1"/>
    <property type="molecule type" value="Genomic_DNA"/>
</dbReference>
<evidence type="ECO:0000259" key="5">
    <source>
        <dbReference type="PROSITE" id="PS51063"/>
    </source>
</evidence>
<sequence>MKQILSEDIINQYMPTLVNCPLFNKLGENELRGYLHNAKVIVHSYKKNDFIALSGDPMDGIGVILEGSALLTRENIMGQRVIMANLEQSDIFGEALLFSKQPLWPATIKATKATKIMFIPLETFIETLPECHQCQTTILSNLLEDLSEKAILLTRKVHYLTLKGMREKIFAYLTDIYKRQHSKTIQLPHNREQMAEVLNVSRTALSRELGRLRDEGIIDITGRTVKLLNIEEIEEFGFNSF</sequence>
<dbReference type="CDD" id="cd00038">
    <property type="entry name" value="CAP_ED"/>
    <property type="match status" value="1"/>
</dbReference>
<dbReference type="Pfam" id="PF13545">
    <property type="entry name" value="HTH_Crp_2"/>
    <property type="match status" value="1"/>
</dbReference>
<gene>
    <name evidence="6" type="ORF">OKW85_07960</name>
</gene>
<dbReference type="RefSeq" id="WP_009352426.1">
    <property type="nucleotide sequence ID" value="NZ_CP110418.1"/>
</dbReference>
<dbReference type="InterPro" id="IPR000595">
    <property type="entry name" value="cNMP-bd_dom"/>
</dbReference>
<dbReference type="GO" id="GO:0005829">
    <property type="term" value="C:cytosol"/>
    <property type="evidence" value="ECO:0007669"/>
    <property type="project" value="TreeGrafter"/>
</dbReference>
<feature type="domain" description="HTH crp-type" evidence="5">
    <location>
        <begin position="163"/>
        <end position="231"/>
    </location>
</feature>
<dbReference type="PROSITE" id="PS50042">
    <property type="entry name" value="CNMP_BINDING_3"/>
    <property type="match status" value="1"/>
</dbReference>
<proteinExistence type="predicted"/>
<dbReference type="InterPro" id="IPR014710">
    <property type="entry name" value="RmlC-like_jellyroll"/>
</dbReference>
<keyword evidence="1" id="KW-0805">Transcription regulation</keyword>
<dbReference type="SMART" id="SM00419">
    <property type="entry name" value="HTH_CRP"/>
    <property type="match status" value="1"/>
</dbReference>
<reference evidence="6" key="1">
    <citation type="submission" date="2022-11" db="EMBL/GenBank/DDBJ databases">
        <title>Complete genome sequence of Veillonella rogosae KCOM 3468 isolated from human Subgingival dental plaque of Chronic peridontitis Lesion.</title>
        <authorList>
            <person name="Park S.-N."/>
            <person name="Lim Y.K."/>
            <person name="Kook J.-K."/>
        </authorList>
    </citation>
    <scope>NUCLEOTIDE SEQUENCE</scope>
    <source>
        <strain evidence="6">KCOM 3468</strain>
    </source>
</reference>
<keyword evidence="3" id="KW-0804">Transcription</keyword>
<dbReference type="Gene3D" id="2.60.120.10">
    <property type="entry name" value="Jelly Rolls"/>
    <property type="match status" value="1"/>
</dbReference>
<dbReference type="PROSITE" id="PS51063">
    <property type="entry name" value="HTH_CRP_2"/>
    <property type="match status" value="1"/>
</dbReference>
<dbReference type="SUPFAM" id="SSF46785">
    <property type="entry name" value="Winged helix' DNA-binding domain"/>
    <property type="match status" value="1"/>
</dbReference>
<name>A0AA46X6A6_9FIRM</name>
<evidence type="ECO:0000313" key="6">
    <source>
        <dbReference type="EMBL" id="UZG50616.1"/>
    </source>
</evidence>
<evidence type="ECO:0000256" key="1">
    <source>
        <dbReference type="ARBA" id="ARBA00023015"/>
    </source>
</evidence>
<dbReference type="PANTHER" id="PTHR24567">
    <property type="entry name" value="CRP FAMILY TRANSCRIPTIONAL REGULATORY PROTEIN"/>
    <property type="match status" value="1"/>
</dbReference>
<dbReference type="KEGG" id="vrg:OKW85_07960"/>
<dbReference type="GO" id="GO:0003700">
    <property type="term" value="F:DNA-binding transcription factor activity"/>
    <property type="evidence" value="ECO:0007669"/>
    <property type="project" value="TreeGrafter"/>
</dbReference>
<protein>
    <submittedName>
        <fullName evidence="6">Crp/Fnr family transcriptional regulator</fullName>
    </submittedName>
</protein>
<evidence type="ECO:0000256" key="2">
    <source>
        <dbReference type="ARBA" id="ARBA00023125"/>
    </source>
</evidence>
<keyword evidence="2" id="KW-0238">DNA-binding</keyword>
<dbReference type="InterPro" id="IPR012318">
    <property type="entry name" value="HTH_CRP"/>
</dbReference>
<evidence type="ECO:0000259" key="4">
    <source>
        <dbReference type="PROSITE" id="PS50042"/>
    </source>
</evidence>
<dbReference type="InterPro" id="IPR036390">
    <property type="entry name" value="WH_DNA-bd_sf"/>
</dbReference>
<dbReference type="AlphaFoldDB" id="A0AA46X6A6"/>
<dbReference type="InterPro" id="IPR050397">
    <property type="entry name" value="Env_Response_Regulators"/>
</dbReference>
<organism evidence="6 7">
    <name type="scientific">Veillonella rogosae</name>
    <dbReference type="NCBI Taxonomy" id="423477"/>
    <lineage>
        <taxon>Bacteria</taxon>
        <taxon>Bacillati</taxon>
        <taxon>Bacillota</taxon>
        <taxon>Negativicutes</taxon>
        <taxon>Veillonellales</taxon>
        <taxon>Veillonellaceae</taxon>
        <taxon>Veillonella</taxon>
    </lineage>
</organism>
<feature type="domain" description="Cyclic nucleotide-binding" evidence="4">
    <location>
        <begin position="22"/>
        <end position="145"/>
    </location>
</feature>
<dbReference type="GO" id="GO:0003677">
    <property type="term" value="F:DNA binding"/>
    <property type="evidence" value="ECO:0007669"/>
    <property type="project" value="UniProtKB-KW"/>
</dbReference>
<dbReference type="Proteomes" id="UP001164244">
    <property type="component" value="Chromosome"/>
</dbReference>
<dbReference type="PANTHER" id="PTHR24567:SF58">
    <property type="entry name" value="CYCLIC AMP-BINDING REGULATORY PROTEIN"/>
    <property type="match status" value="1"/>
</dbReference>
<dbReference type="Pfam" id="PF00027">
    <property type="entry name" value="cNMP_binding"/>
    <property type="match status" value="1"/>
</dbReference>
<evidence type="ECO:0000256" key="3">
    <source>
        <dbReference type="ARBA" id="ARBA00023163"/>
    </source>
</evidence>
<dbReference type="InterPro" id="IPR018490">
    <property type="entry name" value="cNMP-bd_dom_sf"/>
</dbReference>
<dbReference type="SMART" id="SM00100">
    <property type="entry name" value="cNMP"/>
    <property type="match status" value="1"/>
</dbReference>